<sequence length="367" mass="38428">MVGANTQVAQAQGEDPLSRQCADLEVVYARGSGQDVGNSAELQRLKTSLDMGTKNTNLTANLYELGSTNIGGTQYPAVGVKNLHGALAKVLSVGDQLIGAKWGVYYGSVDSGIDAAEYYINERAKKCGENSKFYLAGYSQGAHVFGETYAIRLSDDLRDRYPESGDFNVNVRAFGANGQVGSHSVPVHVDTTTGLPDLPEHATAVSVADVNGKAELKWEADSAPAGGWLVRADGIILGRMVPEAREATITDLPLSEDIAFGVAPISAEGYVGETVVAYLGQPTVIEEGNSSRNSSINVNGSSTEAQDEAEGSAGSSDSAGAMTAETVVALAAAFAAVAGAVVPILRAHRGFLRSLNLPSWFYRMFGL</sequence>
<dbReference type="Pfam" id="PF01083">
    <property type="entry name" value="Cutinase"/>
    <property type="match status" value="1"/>
</dbReference>
<feature type="compositionally biased region" description="Polar residues" evidence="2">
    <location>
        <begin position="289"/>
        <end position="304"/>
    </location>
</feature>
<dbReference type="EMBL" id="CP009249">
    <property type="protein sequence ID" value="APT91900.1"/>
    <property type="molecule type" value="Genomic_DNA"/>
</dbReference>
<dbReference type="InterPro" id="IPR029058">
    <property type="entry name" value="AB_hydrolase_fold"/>
</dbReference>
<evidence type="ECO:0008006" key="6">
    <source>
        <dbReference type="Google" id="ProtNLM"/>
    </source>
</evidence>
<organism evidence="4 5">
    <name type="scientific">Corynebacterium phocae</name>
    <dbReference type="NCBI Taxonomy" id="161895"/>
    <lineage>
        <taxon>Bacteria</taxon>
        <taxon>Bacillati</taxon>
        <taxon>Actinomycetota</taxon>
        <taxon>Actinomycetes</taxon>
        <taxon>Mycobacteriales</taxon>
        <taxon>Corynebacteriaceae</taxon>
        <taxon>Corynebacterium</taxon>
    </lineage>
</organism>
<evidence type="ECO:0000256" key="3">
    <source>
        <dbReference type="SAM" id="Phobius"/>
    </source>
</evidence>
<dbReference type="SUPFAM" id="SSF53474">
    <property type="entry name" value="alpha/beta-Hydrolases"/>
    <property type="match status" value="1"/>
</dbReference>
<dbReference type="Proteomes" id="UP000185491">
    <property type="component" value="Chromosome"/>
</dbReference>
<keyword evidence="1" id="KW-0378">Hydrolase</keyword>
<gene>
    <name evidence="4" type="ORF">CPHO_02110</name>
</gene>
<dbReference type="AlphaFoldDB" id="A0A1L7D1C9"/>
<name>A0A1L7D1C9_9CORY</name>
<evidence type="ECO:0000313" key="5">
    <source>
        <dbReference type="Proteomes" id="UP000185491"/>
    </source>
</evidence>
<dbReference type="Gene3D" id="3.40.50.1820">
    <property type="entry name" value="alpha/beta hydrolase"/>
    <property type="match status" value="1"/>
</dbReference>
<evidence type="ECO:0000313" key="4">
    <source>
        <dbReference type="EMBL" id="APT91900.1"/>
    </source>
</evidence>
<proteinExistence type="predicted"/>
<dbReference type="SMART" id="SM01110">
    <property type="entry name" value="Cutinase"/>
    <property type="match status" value="1"/>
</dbReference>
<feature type="region of interest" description="Disordered" evidence="2">
    <location>
        <begin position="289"/>
        <end position="318"/>
    </location>
</feature>
<dbReference type="InterPro" id="IPR000675">
    <property type="entry name" value="Cutinase/axe"/>
</dbReference>
<feature type="transmembrane region" description="Helical" evidence="3">
    <location>
        <begin position="327"/>
        <end position="345"/>
    </location>
</feature>
<reference evidence="4 5" key="1">
    <citation type="submission" date="2014-08" db="EMBL/GenBank/DDBJ databases">
        <title>Complete genome sequence of Corynebacterium phocae M408/89/1(T)(=DSM 44612(T)), isolated from the common seal (Phoca vitulina).</title>
        <authorList>
            <person name="Ruckert C."/>
            <person name="Albersmeier A."/>
            <person name="Winkler A."/>
            <person name="Kalinowski J."/>
        </authorList>
    </citation>
    <scope>NUCLEOTIDE SEQUENCE [LARGE SCALE GENOMIC DNA]</scope>
    <source>
        <strain evidence="4 5">M408/89/1</strain>
    </source>
</reference>
<keyword evidence="5" id="KW-1185">Reference proteome</keyword>
<evidence type="ECO:0000256" key="2">
    <source>
        <dbReference type="SAM" id="MobiDB-lite"/>
    </source>
</evidence>
<dbReference type="STRING" id="161895.CPHO_02110"/>
<protein>
    <recommendedName>
        <fullName evidence="6">Cutinase</fullName>
    </recommendedName>
</protein>
<dbReference type="KEGG" id="cpho:CPHO_02110"/>
<accession>A0A1L7D1C9</accession>
<dbReference type="GO" id="GO:0016787">
    <property type="term" value="F:hydrolase activity"/>
    <property type="evidence" value="ECO:0007669"/>
    <property type="project" value="UniProtKB-KW"/>
</dbReference>
<evidence type="ECO:0000256" key="1">
    <source>
        <dbReference type="ARBA" id="ARBA00022801"/>
    </source>
</evidence>
<keyword evidence="3" id="KW-0812">Transmembrane</keyword>
<keyword evidence="3" id="KW-1133">Transmembrane helix</keyword>
<keyword evidence="3" id="KW-0472">Membrane</keyword>